<keyword evidence="2" id="KW-1185">Reference proteome</keyword>
<feature type="non-terminal residue" evidence="1">
    <location>
        <position position="59"/>
    </location>
</feature>
<accession>A0A9N9KHR9</accession>
<dbReference type="Proteomes" id="UP000789405">
    <property type="component" value="Unassembled WGS sequence"/>
</dbReference>
<dbReference type="EMBL" id="CAJVPY010069297">
    <property type="protein sequence ID" value="CAG8827202.1"/>
    <property type="molecule type" value="Genomic_DNA"/>
</dbReference>
<organism evidence="1 2">
    <name type="scientific">Dentiscutata erythropus</name>
    <dbReference type="NCBI Taxonomy" id="1348616"/>
    <lineage>
        <taxon>Eukaryota</taxon>
        <taxon>Fungi</taxon>
        <taxon>Fungi incertae sedis</taxon>
        <taxon>Mucoromycota</taxon>
        <taxon>Glomeromycotina</taxon>
        <taxon>Glomeromycetes</taxon>
        <taxon>Diversisporales</taxon>
        <taxon>Gigasporaceae</taxon>
        <taxon>Dentiscutata</taxon>
    </lineage>
</organism>
<dbReference type="OrthoDB" id="2404467at2759"/>
<feature type="non-terminal residue" evidence="1">
    <location>
        <position position="1"/>
    </location>
</feature>
<proteinExistence type="predicted"/>
<sequence>ATHSLVQKILRLKKKSNQGCCLEVKLSIPKELYSKFQNYPMCPERMKVLYDWYSSKQKE</sequence>
<gene>
    <name evidence="1" type="ORF">DERYTH_LOCUS28241</name>
</gene>
<evidence type="ECO:0000313" key="1">
    <source>
        <dbReference type="EMBL" id="CAG8827202.1"/>
    </source>
</evidence>
<protein>
    <submittedName>
        <fullName evidence="1">11575_t:CDS:1</fullName>
    </submittedName>
</protein>
<reference evidence="1" key="1">
    <citation type="submission" date="2021-06" db="EMBL/GenBank/DDBJ databases">
        <authorList>
            <person name="Kallberg Y."/>
            <person name="Tangrot J."/>
            <person name="Rosling A."/>
        </authorList>
    </citation>
    <scope>NUCLEOTIDE SEQUENCE</scope>
    <source>
        <strain evidence="1">MA453B</strain>
    </source>
</reference>
<name>A0A9N9KHR9_9GLOM</name>
<dbReference type="AlphaFoldDB" id="A0A9N9KHR9"/>
<comment type="caution">
    <text evidence="1">The sequence shown here is derived from an EMBL/GenBank/DDBJ whole genome shotgun (WGS) entry which is preliminary data.</text>
</comment>
<evidence type="ECO:0000313" key="2">
    <source>
        <dbReference type="Proteomes" id="UP000789405"/>
    </source>
</evidence>